<dbReference type="PANTHER" id="PTHR30595:SF6">
    <property type="entry name" value="SCHLAFEN ALBA-2 DOMAIN-CONTAINING PROTEIN"/>
    <property type="match status" value="1"/>
</dbReference>
<dbReference type="KEGG" id="blq:L21SP5_01947"/>
<dbReference type="Gene3D" id="1.10.10.10">
    <property type="entry name" value="Winged helix-like DNA-binding domain superfamily/Winged helix DNA-binding domain"/>
    <property type="match status" value="1"/>
</dbReference>
<evidence type="ECO:0000259" key="3">
    <source>
        <dbReference type="PROSITE" id="PS51000"/>
    </source>
</evidence>
<feature type="domain" description="HTH deoR-type" evidence="3">
    <location>
        <begin position="242"/>
        <end position="297"/>
    </location>
</feature>
<evidence type="ECO:0000256" key="2">
    <source>
        <dbReference type="ARBA" id="ARBA00023163"/>
    </source>
</evidence>
<dbReference type="InterPro" id="IPR038475">
    <property type="entry name" value="RecG_C_sf"/>
</dbReference>
<dbReference type="InterPro" id="IPR001034">
    <property type="entry name" value="DeoR_HTH"/>
</dbReference>
<protein>
    <submittedName>
        <fullName evidence="4">HTH domain protein</fullName>
    </submittedName>
</protein>
<organism evidence="4 5">
    <name type="scientific">Salinivirga cyanobacteriivorans</name>
    <dbReference type="NCBI Taxonomy" id="1307839"/>
    <lineage>
        <taxon>Bacteria</taxon>
        <taxon>Pseudomonadati</taxon>
        <taxon>Bacteroidota</taxon>
        <taxon>Bacteroidia</taxon>
        <taxon>Bacteroidales</taxon>
        <taxon>Salinivirgaceae</taxon>
        <taxon>Salinivirga</taxon>
    </lineage>
</organism>
<evidence type="ECO:0000313" key="5">
    <source>
        <dbReference type="Proteomes" id="UP000064893"/>
    </source>
</evidence>
<name>A0A0S2HZZ7_9BACT</name>
<dbReference type="Proteomes" id="UP000064893">
    <property type="component" value="Chromosome"/>
</dbReference>
<dbReference type="InterPro" id="IPR036390">
    <property type="entry name" value="WH_DNA-bd_sf"/>
</dbReference>
<dbReference type="Pfam" id="PF08279">
    <property type="entry name" value="HTH_11"/>
    <property type="match status" value="1"/>
</dbReference>
<dbReference type="GO" id="GO:0003700">
    <property type="term" value="F:DNA-binding transcription factor activity"/>
    <property type="evidence" value="ECO:0007669"/>
    <property type="project" value="InterPro"/>
</dbReference>
<evidence type="ECO:0000256" key="1">
    <source>
        <dbReference type="ARBA" id="ARBA00023015"/>
    </source>
</evidence>
<reference evidence="4 5" key="1">
    <citation type="submission" date="2015-11" db="EMBL/GenBank/DDBJ databases">
        <title>Description and complete genome sequence of a novel strain predominating in hypersaline microbial mats and representing a new family of the Bacteriodetes phylum.</title>
        <authorList>
            <person name="Spring S."/>
            <person name="Bunk B."/>
            <person name="Sproer C."/>
            <person name="Klenk H.-P."/>
        </authorList>
    </citation>
    <scope>NUCLEOTIDE SEQUENCE [LARGE SCALE GENOMIC DNA]</scope>
    <source>
        <strain evidence="4 5">L21-Spi-D4</strain>
    </source>
</reference>
<keyword evidence="1" id="KW-0805">Transcription regulation</keyword>
<dbReference type="Gene3D" id="3.30.565.60">
    <property type="match status" value="1"/>
</dbReference>
<sequence>MHLPGVDRYQEYLSRFNPSHRYNNLTQKELLQKLQITEKGKISYAGLLLFGHNDFIQKEFPDFRIDLFEIPGKSYSEAKVRYTYRLSEQENLWEYYFTLFDRLKLKIDIPFKMNTEGFAIDDSPGIDAIREALVNLLMHTDYFSAAKPRIRIFTDRIEFSNPGGLPLSIEKLLEMDSSIPRNPILARTFRAVRLAENAGFGFDKMIDGWFTYNKTKPASFSDITTTITTFNLSETNVTENVTENRELQILEIMQMNPTITTTELAENLKVTRRTIARDIENLKNKDKLKRIGSDKAGYWEVLQ</sequence>
<dbReference type="InterPro" id="IPR013196">
    <property type="entry name" value="HTH_11"/>
</dbReference>
<dbReference type="SUPFAM" id="SSF46785">
    <property type="entry name" value="Winged helix' DNA-binding domain"/>
    <property type="match status" value="1"/>
</dbReference>
<dbReference type="PANTHER" id="PTHR30595">
    <property type="entry name" value="GLPR-RELATED TRANSCRIPTIONAL REPRESSOR"/>
    <property type="match status" value="1"/>
</dbReference>
<proteinExistence type="predicted"/>
<keyword evidence="2" id="KW-0804">Transcription</keyword>
<dbReference type="PROSITE" id="PS51000">
    <property type="entry name" value="HTH_DEOR_2"/>
    <property type="match status" value="1"/>
</dbReference>
<dbReference type="STRING" id="1307839.L21SP5_01947"/>
<accession>A0A0S2HZZ7</accession>
<dbReference type="SMART" id="SM00420">
    <property type="entry name" value="HTH_DEOR"/>
    <property type="match status" value="1"/>
</dbReference>
<dbReference type="Pfam" id="PF13749">
    <property type="entry name" value="HATPase_c_4"/>
    <property type="match status" value="1"/>
</dbReference>
<dbReference type="RefSeq" id="WP_237214969.1">
    <property type="nucleotide sequence ID" value="NZ_CP013118.1"/>
</dbReference>
<gene>
    <name evidence="4" type="ORF">L21SP5_01947</name>
</gene>
<evidence type="ECO:0000313" key="4">
    <source>
        <dbReference type="EMBL" id="ALO15586.1"/>
    </source>
</evidence>
<keyword evidence="5" id="KW-1185">Reference proteome</keyword>
<dbReference type="EMBL" id="CP013118">
    <property type="protein sequence ID" value="ALO15586.1"/>
    <property type="molecule type" value="Genomic_DNA"/>
</dbReference>
<dbReference type="InterPro" id="IPR036388">
    <property type="entry name" value="WH-like_DNA-bd_sf"/>
</dbReference>
<dbReference type="AlphaFoldDB" id="A0A0S2HZZ7"/>